<evidence type="ECO:0000259" key="7">
    <source>
        <dbReference type="PROSITE" id="PS50808"/>
    </source>
</evidence>
<feature type="coiled-coil region" evidence="5">
    <location>
        <begin position="149"/>
        <end position="176"/>
    </location>
</feature>
<dbReference type="AlphaFoldDB" id="A0A7J0EZH4"/>
<feature type="compositionally biased region" description="Polar residues" evidence="6">
    <location>
        <begin position="300"/>
        <end position="309"/>
    </location>
</feature>
<reference evidence="8 9" key="1">
    <citation type="submission" date="2019-07" db="EMBL/GenBank/DDBJ databases">
        <title>De Novo Assembly of kiwifruit Actinidia rufa.</title>
        <authorList>
            <person name="Sugita-Konishi S."/>
            <person name="Sato K."/>
            <person name="Mori E."/>
            <person name="Abe Y."/>
            <person name="Kisaki G."/>
            <person name="Hamano K."/>
            <person name="Suezawa K."/>
            <person name="Otani M."/>
            <person name="Fukuda T."/>
            <person name="Manabe T."/>
            <person name="Gomi K."/>
            <person name="Tabuchi M."/>
            <person name="Akimitsu K."/>
            <person name="Kataoka I."/>
        </authorList>
    </citation>
    <scope>NUCLEOTIDE SEQUENCE [LARGE SCALE GENOMIC DNA]</scope>
    <source>
        <strain evidence="9">cv. Fuchu</strain>
    </source>
</reference>
<sequence>MTSKGNEAPEKKKRHRDIGWNYGEQVGDNRHVMCNYCQKIIKRSGVSRLKQHLVGGYSNVKKCDKCPLEVANSIKEYLDRNKHEHEEVTTQRAEIRANLIDPVRRRHGIAIHDSDSDSDDDMTPRKRADLEYAKEQLYEGDVSVDNNLLEALRSVVSRLEGNLNTASQALAESESEFKPIDLSNVFEEDEGILEWLDDPGDVLLDELGDDGQPTKPNTFLATWANHYSDNEAGGIGQSQSSMPLPPHRSIVGYGGAGSSTARHSTSDQNAPLTLSSDDDDDGGDGGGGGVKGHHLDVTHSHGSQSTCQSYGQGSGYHSLNWGSGYHSYDQGSSSGYQPYGYESSFYSYGSAYDSQASSSHSYGLGHGYGQIGGRLGAPLLNDMDVLWRSFKDIRQIMRHGIAIT</sequence>
<evidence type="ECO:0000256" key="2">
    <source>
        <dbReference type="ARBA" id="ARBA00022771"/>
    </source>
</evidence>
<evidence type="ECO:0000256" key="5">
    <source>
        <dbReference type="SAM" id="Coils"/>
    </source>
</evidence>
<proteinExistence type="predicted"/>
<evidence type="ECO:0000313" key="9">
    <source>
        <dbReference type="Proteomes" id="UP000585474"/>
    </source>
</evidence>
<evidence type="ECO:0000256" key="1">
    <source>
        <dbReference type="ARBA" id="ARBA00022723"/>
    </source>
</evidence>
<gene>
    <name evidence="8" type="ORF">Acr_08g0002410</name>
</gene>
<keyword evidence="2 4" id="KW-0863">Zinc-finger</keyword>
<dbReference type="PROSITE" id="PS50808">
    <property type="entry name" value="ZF_BED"/>
    <property type="match status" value="1"/>
</dbReference>
<evidence type="ECO:0000256" key="3">
    <source>
        <dbReference type="ARBA" id="ARBA00022833"/>
    </source>
</evidence>
<feature type="compositionally biased region" description="Polar residues" evidence="6">
    <location>
        <begin position="258"/>
        <end position="275"/>
    </location>
</feature>
<keyword evidence="3" id="KW-0862">Zinc</keyword>
<feature type="region of interest" description="Disordered" evidence="6">
    <location>
        <begin position="231"/>
        <end position="309"/>
    </location>
</feature>
<organism evidence="8 9">
    <name type="scientific">Actinidia rufa</name>
    <dbReference type="NCBI Taxonomy" id="165716"/>
    <lineage>
        <taxon>Eukaryota</taxon>
        <taxon>Viridiplantae</taxon>
        <taxon>Streptophyta</taxon>
        <taxon>Embryophyta</taxon>
        <taxon>Tracheophyta</taxon>
        <taxon>Spermatophyta</taxon>
        <taxon>Magnoliopsida</taxon>
        <taxon>eudicotyledons</taxon>
        <taxon>Gunneridae</taxon>
        <taxon>Pentapetalae</taxon>
        <taxon>asterids</taxon>
        <taxon>Ericales</taxon>
        <taxon>Actinidiaceae</taxon>
        <taxon>Actinidia</taxon>
    </lineage>
</organism>
<evidence type="ECO:0000256" key="6">
    <source>
        <dbReference type="SAM" id="MobiDB-lite"/>
    </source>
</evidence>
<keyword evidence="5" id="KW-0175">Coiled coil</keyword>
<dbReference type="GO" id="GO:0008270">
    <property type="term" value="F:zinc ion binding"/>
    <property type="evidence" value="ECO:0007669"/>
    <property type="project" value="UniProtKB-KW"/>
</dbReference>
<dbReference type="PANTHER" id="PTHR46951:SF2">
    <property type="entry name" value="BED-TYPE DOMAIN-CONTAINING PROTEIN"/>
    <property type="match status" value="1"/>
</dbReference>
<dbReference type="InterPro" id="IPR003656">
    <property type="entry name" value="Znf_BED"/>
</dbReference>
<comment type="caution">
    <text evidence="8">The sequence shown here is derived from an EMBL/GenBank/DDBJ whole genome shotgun (WGS) entry which is preliminary data.</text>
</comment>
<dbReference type="EMBL" id="BJWL01000008">
    <property type="protein sequence ID" value="GFY91845.1"/>
    <property type="molecule type" value="Genomic_DNA"/>
</dbReference>
<dbReference type="PANTHER" id="PTHR46951">
    <property type="entry name" value="BED-TYPE DOMAIN-CONTAINING PROTEIN"/>
    <property type="match status" value="1"/>
</dbReference>
<accession>A0A7J0EZH4</accession>
<evidence type="ECO:0000313" key="8">
    <source>
        <dbReference type="EMBL" id="GFY91845.1"/>
    </source>
</evidence>
<dbReference type="OrthoDB" id="1739700at2759"/>
<protein>
    <recommendedName>
        <fullName evidence="7">BED-type domain-containing protein</fullName>
    </recommendedName>
</protein>
<dbReference type="GO" id="GO:0003677">
    <property type="term" value="F:DNA binding"/>
    <property type="evidence" value="ECO:0007669"/>
    <property type="project" value="InterPro"/>
</dbReference>
<evidence type="ECO:0000256" key="4">
    <source>
        <dbReference type="PROSITE-ProRule" id="PRU00027"/>
    </source>
</evidence>
<keyword evidence="1" id="KW-0479">Metal-binding</keyword>
<name>A0A7J0EZH4_9ERIC</name>
<feature type="domain" description="BED-type" evidence="7">
    <location>
        <begin position="14"/>
        <end position="70"/>
    </location>
</feature>
<dbReference type="Pfam" id="PF02892">
    <property type="entry name" value="zf-BED"/>
    <property type="match status" value="1"/>
</dbReference>
<keyword evidence="9" id="KW-1185">Reference proteome</keyword>
<dbReference type="Proteomes" id="UP000585474">
    <property type="component" value="Unassembled WGS sequence"/>
</dbReference>